<keyword evidence="1" id="KW-0472">Membrane</keyword>
<dbReference type="EMBL" id="CP091521">
    <property type="protein sequence ID" value="UOP05623.1"/>
    <property type="molecule type" value="Genomic_DNA"/>
</dbReference>
<sequence length="96" mass="9936">MSPVCSARNTRAQANRLCGARLSAGLRASFSASRGCCWVPLIGAAVGEFAAKRDLLKAGKVGIGTFAGFIVGTAAKIGAALVILLTVAAEYILYWF</sequence>
<evidence type="ECO:0000256" key="1">
    <source>
        <dbReference type="SAM" id="Phobius"/>
    </source>
</evidence>
<organism evidence="2 3">
    <name type="scientific">Conchiformibius kuhniae</name>
    <dbReference type="NCBI Taxonomy" id="211502"/>
    <lineage>
        <taxon>Bacteria</taxon>
        <taxon>Pseudomonadati</taxon>
        <taxon>Pseudomonadota</taxon>
        <taxon>Betaproteobacteria</taxon>
        <taxon>Neisseriales</taxon>
        <taxon>Neisseriaceae</taxon>
        <taxon>Conchiformibius</taxon>
    </lineage>
</organism>
<dbReference type="AlphaFoldDB" id="A0A8T9N0U8"/>
<accession>A0A8T9N0U8</accession>
<dbReference type="Proteomes" id="UP000831534">
    <property type="component" value="Chromosome"/>
</dbReference>
<keyword evidence="3" id="KW-1185">Reference proteome</keyword>
<reference evidence="2" key="2">
    <citation type="journal article" date="2022" name="Res Sq">
        <title>Evolution of multicellular longitudinally dividing oral cavity symbionts (Neisseriaceae).</title>
        <authorList>
            <person name="Nyongesa S."/>
            <person name="Weber P."/>
            <person name="Bernet E."/>
            <person name="Pullido F."/>
            <person name="Nieckarz M."/>
            <person name="Delaby M."/>
            <person name="Nieves C."/>
            <person name="Viehboeck T."/>
            <person name="Krause N."/>
            <person name="Rivera-Millot A."/>
            <person name="Nakamura A."/>
            <person name="Vischer N."/>
            <person name="VanNieuwenhze M."/>
            <person name="Brun Y."/>
            <person name="Cava F."/>
            <person name="Bulgheresi S."/>
            <person name="Veyrier F."/>
        </authorList>
    </citation>
    <scope>NUCLEOTIDE SEQUENCE</scope>
    <source>
        <strain evidence="2">17694</strain>
    </source>
</reference>
<dbReference type="Pfam" id="PF04306">
    <property type="entry name" value="DUF456"/>
    <property type="match status" value="1"/>
</dbReference>
<keyword evidence="1" id="KW-0812">Transmembrane</keyword>
<reference evidence="2" key="1">
    <citation type="submission" date="2021-12" db="EMBL/GenBank/DDBJ databases">
        <authorList>
            <person name="Veyrier F.J."/>
        </authorList>
    </citation>
    <scope>NUCLEOTIDE SEQUENCE</scope>
    <source>
        <strain evidence="2">17694</strain>
    </source>
</reference>
<evidence type="ECO:0000313" key="3">
    <source>
        <dbReference type="Proteomes" id="UP000831534"/>
    </source>
</evidence>
<evidence type="ECO:0000313" key="2">
    <source>
        <dbReference type="EMBL" id="UOP05623.1"/>
    </source>
</evidence>
<protein>
    <submittedName>
        <fullName evidence="2">DUF456 family protein</fullName>
    </submittedName>
</protein>
<proteinExistence type="predicted"/>
<gene>
    <name evidence="2" type="ORF">LVJ77_02725</name>
</gene>
<dbReference type="InterPro" id="IPR007403">
    <property type="entry name" value="DUF456"/>
</dbReference>
<feature type="transmembrane region" description="Helical" evidence="1">
    <location>
        <begin position="61"/>
        <end position="94"/>
    </location>
</feature>
<name>A0A8T9N0U8_9NEIS</name>
<keyword evidence="1" id="KW-1133">Transmembrane helix</keyword>